<dbReference type="Proteomes" id="UP000249056">
    <property type="component" value="Unassembled WGS sequence"/>
</dbReference>
<dbReference type="Pfam" id="PF18951">
    <property type="entry name" value="DUF5695"/>
    <property type="match status" value="1"/>
</dbReference>
<proteinExistence type="predicted"/>
<comment type="caution">
    <text evidence="1">The sequence shown here is derived from an EMBL/GenBank/DDBJ whole genome shotgun (WGS) entry which is preliminary data.</text>
</comment>
<organism evidence="1 2">
    <name type="scientific">Monilinia fructigena</name>
    <dbReference type="NCBI Taxonomy" id="38457"/>
    <lineage>
        <taxon>Eukaryota</taxon>
        <taxon>Fungi</taxon>
        <taxon>Dikarya</taxon>
        <taxon>Ascomycota</taxon>
        <taxon>Pezizomycotina</taxon>
        <taxon>Leotiomycetes</taxon>
        <taxon>Helotiales</taxon>
        <taxon>Sclerotiniaceae</taxon>
        <taxon>Monilinia</taxon>
    </lineage>
</organism>
<keyword evidence="2" id="KW-1185">Reference proteome</keyword>
<protein>
    <recommendedName>
        <fullName evidence="3">Glycoside hydrolase family 43 protein</fullName>
    </recommendedName>
</protein>
<dbReference type="OrthoDB" id="2730619at2759"/>
<dbReference type="EMBL" id="QKRW01000015">
    <property type="protein sequence ID" value="RAL64178.1"/>
    <property type="molecule type" value="Genomic_DNA"/>
</dbReference>
<dbReference type="AlphaFoldDB" id="A0A395IWT2"/>
<evidence type="ECO:0000313" key="1">
    <source>
        <dbReference type="EMBL" id="RAL64178.1"/>
    </source>
</evidence>
<name>A0A395IWT2_9HELO</name>
<dbReference type="InterPro" id="IPR043750">
    <property type="entry name" value="DUF5695"/>
</dbReference>
<evidence type="ECO:0008006" key="3">
    <source>
        <dbReference type="Google" id="ProtNLM"/>
    </source>
</evidence>
<accession>A0A395IWT2</accession>
<sequence length="854" mass="92125">MPNLVLSSQTLASLIPQALTTFDFSPFDLLSQRSSNGNYHVGDITLRYRNVGATSWTSVDSAAARATVTSTGGTSANLAPTLPSGIPLNITRAWSANGADINLNFTITNKGTTSIEIGALGFPIEFNSIFTGRKAVATQQMCSLVDPNIGLDGGYLRVTPLSGTGPALVVTPLGHTPLEGWRFLTENTDTALAYQSQTFEGFYSWETYTLAYAQNEWNGITPWNPATSVVLAAGQSITKGLRFSTASSISNIETTVMNTGTPVAIGVPGYIIPQDTTAQLFLLHNSSTVASIKSTPSGAFTFTATGTNIYTLTPSSFTWGRVRVTITYLGGLVQTVNYVITLAAPTAVSGLGTFLTTNQWFSDTSDPFGRAPSVISYDRSINAQVIQEQRAWIAGLSDEAGAGSWLAATMKQAISPNAAEVTKLEQFITQTLWGNIQNSDYSVKLSVFYYQPGAVSYNYSTAIDWGNWWSWNKAAAYGTGRTYDYVHVAAAYWALYRVARFYPTLVKTQTWQWYLNQAYQTIIYATGPNTGYVDVGLMGETVWGYILQDLQNEGNTTAAMKVTAAMKARANLWNSNAVPFGSEMAWDSTGQEGVYYWSNYFDLTATVIKTINSILGYMPTVSHWAWNGNARRYWDFIYGGKLMRFERMTHHYGSGLNALPLLSYFEQNPTQTYLLRVGYGGTNGPLSNIDSGGFASAAFHTWPDTMAWDGYSGDYGPNFVGLALGSGTYVVNDSTLGLVAFGGTLTGSSASWTVVPKDAVRRKVFISQLGYKFTVDAGAIASVTYLNRSVQLTIAPSVATVSTMATASSTILRVTKTVQVGSVGKAVVSGLTALRGGWAVNLENGNVDVSITFA</sequence>
<reference evidence="1 2" key="1">
    <citation type="submission" date="2018-06" db="EMBL/GenBank/DDBJ databases">
        <title>Genome Sequence of the Brown Rot Fungal Pathogen Monilinia fructigena.</title>
        <authorList>
            <person name="Landi L."/>
            <person name="De Miccolis Angelini R.M."/>
            <person name="Pollastro S."/>
            <person name="Abate D."/>
            <person name="Faretra F."/>
            <person name="Romanazzi G."/>
        </authorList>
    </citation>
    <scope>NUCLEOTIDE SEQUENCE [LARGE SCALE GENOMIC DNA]</scope>
    <source>
        <strain evidence="1 2">Mfrg269</strain>
    </source>
</reference>
<evidence type="ECO:0000313" key="2">
    <source>
        <dbReference type="Proteomes" id="UP000249056"/>
    </source>
</evidence>
<gene>
    <name evidence="1" type="ORF">DID88_002071</name>
</gene>